<proteinExistence type="predicted"/>
<comment type="caution">
    <text evidence="2">The sequence shown here is derived from an EMBL/GenBank/DDBJ whole genome shotgun (WGS) entry which is preliminary data.</text>
</comment>
<reference evidence="2" key="1">
    <citation type="submission" date="2021-02" db="EMBL/GenBank/DDBJ databases">
        <authorList>
            <person name="Nowell W R."/>
        </authorList>
    </citation>
    <scope>NUCLEOTIDE SEQUENCE</scope>
</reference>
<evidence type="ECO:0000313" key="2">
    <source>
        <dbReference type="EMBL" id="CAF4149743.1"/>
    </source>
</evidence>
<protein>
    <submittedName>
        <fullName evidence="2">Uncharacterized protein</fullName>
    </submittedName>
</protein>
<feature type="non-terminal residue" evidence="2">
    <location>
        <position position="1"/>
    </location>
</feature>
<name>A0A819YIA7_9BILA</name>
<sequence length="395" mass="45679">GIWKDAIQTKLKRKRFEHRDNEEVKAYQSKYSRFGSGRPVKKMIGEVAERDRQKQIMLVTYDDDTLTVIQNKAKKLRDDPQLDLDIRLQLWEETLHVRRKAIRNQTMSEILEEFPGYKDSVLIFEEVKMIMGADLRVVVRRQIPILLEKIIVTPAFITDTPPIQLIRVLCRQFDESVHHLYCNTSPSSPYPSMMFTDNTITVFTDFLSIVSTTSPDDGLALVLAMYVVFELNFPKNGRAIRFLYAIMFGDTKYLSNKMRSLIKEKNIEIYTEQNRKICESTNLVLNSHSAVTNDTQSSSQASSNLLSAPLEDVYPLHNNLKINTTITSTELDDMNRKSSSNVDCQKKSEYFSTKIVKKKALTCDSDDDSQNGINFLVDTNLHVNTRHKIKRKRRY</sequence>
<dbReference type="Proteomes" id="UP000663864">
    <property type="component" value="Unassembled WGS sequence"/>
</dbReference>
<gene>
    <name evidence="2" type="ORF">JBS370_LOCUS33926</name>
    <name evidence="1" type="ORF">ZHD862_LOCUS37210</name>
</gene>
<dbReference type="Proteomes" id="UP000663836">
    <property type="component" value="Unassembled WGS sequence"/>
</dbReference>
<accession>A0A819YIA7</accession>
<dbReference type="AlphaFoldDB" id="A0A819YIA7"/>
<dbReference type="EMBL" id="CAJOBD010010246">
    <property type="protein sequence ID" value="CAF4149743.1"/>
    <property type="molecule type" value="Genomic_DNA"/>
</dbReference>
<organism evidence="2 3">
    <name type="scientific">Rotaria sordida</name>
    <dbReference type="NCBI Taxonomy" id="392033"/>
    <lineage>
        <taxon>Eukaryota</taxon>
        <taxon>Metazoa</taxon>
        <taxon>Spiralia</taxon>
        <taxon>Gnathifera</taxon>
        <taxon>Rotifera</taxon>
        <taxon>Eurotatoria</taxon>
        <taxon>Bdelloidea</taxon>
        <taxon>Philodinida</taxon>
        <taxon>Philodinidae</taxon>
        <taxon>Rotaria</taxon>
    </lineage>
</organism>
<dbReference type="EMBL" id="CAJNOT010006753">
    <property type="protein sequence ID" value="CAF1495508.1"/>
    <property type="molecule type" value="Genomic_DNA"/>
</dbReference>
<evidence type="ECO:0000313" key="1">
    <source>
        <dbReference type="EMBL" id="CAF1495508.1"/>
    </source>
</evidence>
<evidence type="ECO:0000313" key="3">
    <source>
        <dbReference type="Proteomes" id="UP000663836"/>
    </source>
</evidence>